<dbReference type="Proteomes" id="UP000001449">
    <property type="component" value="Chromosome 17"/>
</dbReference>
<dbReference type="KEGG" id="tps:THAPSDRAFT_10564"/>
<dbReference type="InterPro" id="IPR006076">
    <property type="entry name" value="FAD-dep_OxRdtase"/>
</dbReference>
<dbReference type="Gene3D" id="3.50.50.60">
    <property type="entry name" value="FAD/NAD(P)-binding domain"/>
    <property type="match status" value="2"/>
</dbReference>
<evidence type="ECO:0000313" key="3">
    <source>
        <dbReference type="Proteomes" id="UP000001449"/>
    </source>
</evidence>
<gene>
    <name evidence="2" type="ORF">THAPSDRAFT_10564</name>
</gene>
<reference evidence="2 3" key="1">
    <citation type="journal article" date="2004" name="Science">
        <title>The genome of the diatom Thalassiosira pseudonana: ecology, evolution, and metabolism.</title>
        <authorList>
            <person name="Armbrust E.V."/>
            <person name="Berges J.A."/>
            <person name="Bowler C."/>
            <person name="Green B.R."/>
            <person name="Martinez D."/>
            <person name="Putnam N.H."/>
            <person name="Zhou S."/>
            <person name="Allen A.E."/>
            <person name="Apt K.E."/>
            <person name="Bechner M."/>
            <person name="Brzezinski M.A."/>
            <person name="Chaal B.K."/>
            <person name="Chiovitti A."/>
            <person name="Davis A.K."/>
            <person name="Demarest M.S."/>
            <person name="Detter J.C."/>
            <person name="Glavina T."/>
            <person name="Goodstein D."/>
            <person name="Hadi M.Z."/>
            <person name="Hellsten U."/>
            <person name="Hildebrand M."/>
            <person name="Jenkins B.D."/>
            <person name="Jurka J."/>
            <person name="Kapitonov V.V."/>
            <person name="Kroger N."/>
            <person name="Lau W.W."/>
            <person name="Lane T.W."/>
            <person name="Larimer F.W."/>
            <person name="Lippmeier J.C."/>
            <person name="Lucas S."/>
            <person name="Medina M."/>
            <person name="Montsant A."/>
            <person name="Obornik M."/>
            <person name="Parker M.S."/>
            <person name="Palenik B."/>
            <person name="Pazour G.J."/>
            <person name="Richardson P.M."/>
            <person name="Rynearson T.A."/>
            <person name="Saito M.A."/>
            <person name="Schwartz D.C."/>
            <person name="Thamatrakoln K."/>
            <person name="Valentin K."/>
            <person name="Vardi A."/>
            <person name="Wilkerson F.P."/>
            <person name="Rokhsar D.S."/>
        </authorList>
    </citation>
    <scope>NUCLEOTIDE SEQUENCE [LARGE SCALE GENOMIC DNA]</scope>
    <source>
        <strain evidence="2 3">CCMP1335</strain>
    </source>
</reference>
<dbReference type="EMBL" id="CM000651">
    <property type="protein sequence ID" value="EED88277.1"/>
    <property type="molecule type" value="Genomic_DNA"/>
</dbReference>
<dbReference type="InParanoid" id="B8CDW4"/>
<evidence type="ECO:0000259" key="1">
    <source>
        <dbReference type="Pfam" id="PF01266"/>
    </source>
</evidence>
<dbReference type="PANTHER" id="PTHR13847">
    <property type="entry name" value="SARCOSINE DEHYDROGENASE-RELATED"/>
    <property type="match status" value="1"/>
</dbReference>
<dbReference type="SUPFAM" id="SSF51905">
    <property type="entry name" value="FAD/NAD(P)-binding domain"/>
    <property type="match status" value="1"/>
</dbReference>
<dbReference type="AlphaFoldDB" id="B8CDW4"/>
<organism evidence="2 3">
    <name type="scientific">Thalassiosira pseudonana</name>
    <name type="common">Marine diatom</name>
    <name type="synonym">Cyclotella nana</name>
    <dbReference type="NCBI Taxonomy" id="35128"/>
    <lineage>
        <taxon>Eukaryota</taxon>
        <taxon>Sar</taxon>
        <taxon>Stramenopiles</taxon>
        <taxon>Ochrophyta</taxon>
        <taxon>Bacillariophyta</taxon>
        <taxon>Coscinodiscophyceae</taxon>
        <taxon>Thalassiosirophycidae</taxon>
        <taxon>Thalassiosirales</taxon>
        <taxon>Thalassiosiraceae</taxon>
        <taxon>Thalassiosira</taxon>
    </lineage>
</organism>
<accession>B8CDW4</accession>
<dbReference type="RefSeq" id="XP_002294443.1">
    <property type="nucleotide sequence ID" value="XM_002294407.1"/>
</dbReference>
<dbReference type="InterPro" id="IPR036188">
    <property type="entry name" value="FAD/NAD-bd_sf"/>
</dbReference>
<protein>
    <recommendedName>
        <fullName evidence="1">FAD dependent oxidoreductase domain-containing protein</fullName>
    </recommendedName>
</protein>
<reference evidence="2 3" key="2">
    <citation type="journal article" date="2008" name="Nature">
        <title>The Phaeodactylum genome reveals the evolutionary history of diatom genomes.</title>
        <authorList>
            <person name="Bowler C."/>
            <person name="Allen A.E."/>
            <person name="Badger J.H."/>
            <person name="Grimwood J."/>
            <person name="Jabbari K."/>
            <person name="Kuo A."/>
            <person name="Maheswari U."/>
            <person name="Martens C."/>
            <person name="Maumus F."/>
            <person name="Otillar R.P."/>
            <person name="Rayko E."/>
            <person name="Salamov A."/>
            <person name="Vandepoele K."/>
            <person name="Beszteri B."/>
            <person name="Gruber A."/>
            <person name="Heijde M."/>
            <person name="Katinka M."/>
            <person name="Mock T."/>
            <person name="Valentin K."/>
            <person name="Verret F."/>
            <person name="Berges J.A."/>
            <person name="Brownlee C."/>
            <person name="Cadoret J.P."/>
            <person name="Chiovitti A."/>
            <person name="Choi C.J."/>
            <person name="Coesel S."/>
            <person name="De Martino A."/>
            <person name="Detter J.C."/>
            <person name="Durkin C."/>
            <person name="Falciatore A."/>
            <person name="Fournet J."/>
            <person name="Haruta M."/>
            <person name="Huysman M.J."/>
            <person name="Jenkins B.D."/>
            <person name="Jiroutova K."/>
            <person name="Jorgensen R.E."/>
            <person name="Joubert Y."/>
            <person name="Kaplan A."/>
            <person name="Kroger N."/>
            <person name="Kroth P.G."/>
            <person name="La Roche J."/>
            <person name="Lindquist E."/>
            <person name="Lommer M."/>
            <person name="Martin-Jezequel V."/>
            <person name="Lopez P.J."/>
            <person name="Lucas S."/>
            <person name="Mangogna M."/>
            <person name="McGinnis K."/>
            <person name="Medlin L.K."/>
            <person name="Montsant A."/>
            <person name="Oudot-Le Secq M.P."/>
            <person name="Napoli C."/>
            <person name="Obornik M."/>
            <person name="Parker M.S."/>
            <person name="Petit J.L."/>
            <person name="Porcel B.M."/>
            <person name="Poulsen N."/>
            <person name="Robison M."/>
            <person name="Rychlewski L."/>
            <person name="Rynearson T.A."/>
            <person name="Schmutz J."/>
            <person name="Shapiro H."/>
            <person name="Siaut M."/>
            <person name="Stanley M."/>
            <person name="Sussman M.R."/>
            <person name="Taylor A.R."/>
            <person name="Vardi A."/>
            <person name="von Dassow P."/>
            <person name="Vyverman W."/>
            <person name="Willis A."/>
            <person name="Wyrwicz L.S."/>
            <person name="Rokhsar D.S."/>
            <person name="Weissenbach J."/>
            <person name="Armbrust E.V."/>
            <person name="Green B.R."/>
            <person name="Van de Peer Y."/>
            <person name="Grigoriev I.V."/>
        </authorList>
    </citation>
    <scope>NUCLEOTIDE SEQUENCE [LARGE SCALE GENOMIC DNA]</scope>
    <source>
        <strain evidence="2 3">CCMP1335</strain>
    </source>
</reference>
<dbReference type="PANTHER" id="PTHR13847:SF281">
    <property type="entry name" value="FAD DEPENDENT OXIDOREDUCTASE DOMAIN-CONTAINING PROTEIN"/>
    <property type="match status" value="1"/>
</dbReference>
<dbReference type="GO" id="GO:0005737">
    <property type="term" value="C:cytoplasm"/>
    <property type="evidence" value="ECO:0000318"/>
    <property type="project" value="GO_Central"/>
</dbReference>
<proteinExistence type="predicted"/>
<dbReference type="Pfam" id="PF01266">
    <property type="entry name" value="DAO"/>
    <property type="match status" value="1"/>
</dbReference>
<dbReference type="Gene3D" id="3.30.9.10">
    <property type="entry name" value="D-Amino Acid Oxidase, subunit A, domain 2"/>
    <property type="match status" value="1"/>
</dbReference>
<dbReference type="HOGENOM" id="CLU_384291_0_0_1"/>
<dbReference type="GeneID" id="7444167"/>
<keyword evidence="3" id="KW-1185">Reference proteome</keyword>
<name>B8CDW4_THAPS</name>
<sequence>MPQLKLLPALPTTIHLASDGKSFCWRAKSVLRYRKMCLCSGVLPMSSSTSAVPSTTSPNTSSCYRRAYTTTLPLTMKNPFQSCWTSKVASSSFSTSTSIKSTSISSSILKLSGAFLGTCLFLTVVSDPSISSLEEIKDDVNESYWMMEYQKKNQQQQDTAWHVEGKKGCRLRNAHMHSTSTTTTAAATHALPAYARVVIVGGGMAGLHTALALAERMHDPSCQDANPPNKKRLRKSFWKRRQHPSPVSSDVIVLDASSIGNGASGRAKGLVVPGFQVPLEDLQMNAHDADSPISIWSSVPSILRCINNVLGIESAPRYSKEVAKQMYDSSYVALDRLRDIVERYEIDCDWVESGAVEASIHEVDECGEDDVKEDECQLLTAKQLNEIMGRSTTNETNNDGLYKWGEFDPNCAGVNPLALTIGLADAVERWGVKVFEYTKVDKLETKRINSTLIHNEQAQPQSKGKYTLTTENGHTIHCDHVVLCTGAEKLSNGISKRLSNAFVPIYTWMAATVPLYEECPLKDGIVNRVLRLHDGDDAYQPAPMCGDDHVSLNYWRSSNSNRKNEGRILFGSLADTYSLPTWMISWRLRNALTEVYPHLNGVGFEYLWGDYDGEGSAFCNPTEGGVWYATGFGGHGIVPTALAGSIISNGILGISDLQREASSDNGVKQQWEEFQTYFPPSSWNGYPFSRLSAGALMVLYNACDWLGKKGVPLPPLPKLW</sequence>
<feature type="domain" description="FAD dependent oxidoreductase" evidence="1">
    <location>
        <begin position="196"/>
        <end position="647"/>
    </location>
</feature>
<dbReference type="PaxDb" id="35128-Thaps10564"/>
<evidence type="ECO:0000313" key="2">
    <source>
        <dbReference type="EMBL" id="EED88277.1"/>
    </source>
</evidence>